<feature type="compositionally biased region" description="Low complexity" evidence="3">
    <location>
        <begin position="35"/>
        <end position="70"/>
    </location>
</feature>
<feature type="compositionally biased region" description="Low complexity" evidence="3">
    <location>
        <begin position="279"/>
        <end position="293"/>
    </location>
</feature>
<keyword evidence="1" id="KW-0880">Kelch repeat</keyword>
<dbReference type="SUPFAM" id="SSF117281">
    <property type="entry name" value="Kelch motif"/>
    <property type="match status" value="2"/>
</dbReference>
<keyword evidence="5" id="KW-1185">Reference proteome</keyword>
<accession>S3C9C8</accession>
<reference evidence="4 5" key="1">
    <citation type="journal article" date="2013" name="BMC Genomics">
        <title>The genome and transcriptome of the pine saprophyte Ophiostoma piceae, and a comparison with the bark beetle-associated pine pathogen Grosmannia clavigera.</title>
        <authorList>
            <person name="Haridas S."/>
            <person name="Wang Y."/>
            <person name="Lim L."/>
            <person name="Massoumi Alamouti S."/>
            <person name="Jackman S."/>
            <person name="Docking R."/>
            <person name="Robertson G."/>
            <person name="Birol I."/>
            <person name="Bohlmann J."/>
            <person name="Breuil C."/>
        </authorList>
    </citation>
    <scope>NUCLEOTIDE SEQUENCE [LARGE SCALE GENOMIC DNA]</scope>
    <source>
        <strain evidence="4 5">UAMH 11346</strain>
    </source>
</reference>
<organism evidence="4 5">
    <name type="scientific">Ophiostoma piceae (strain UAMH 11346)</name>
    <name type="common">Sap stain fungus</name>
    <dbReference type="NCBI Taxonomy" id="1262450"/>
    <lineage>
        <taxon>Eukaryota</taxon>
        <taxon>Fungi</taxon>
        <taxon>Dikarya</taxon>
        <taxon>Ascomycota</taxon>
        <taxon>Pezizomycotina</taxon>
        <taxon>Sordariomycetes</taxon>
        <taxon>Sordariomycetidae</taxon>
        <taxon>Ophiostomatales</taxon>
        <taxon>Ophiostomataceae</taxon>
        <taxon>Ophiostoma</taxon>
    </lineage>
</organism>
<dbReference type="Gene3D" id="2.120.10.80">
    <property type="entry name" value="Kelch-type beta propeller"/>
    <property type="match status" value="2"/>
</dbReference>
<evidence type="ECO:0000256" key="2">
    <source>
        <dbReference type="ARBA" id="ARBA00022737"/>
    </source>
</evidence>
<dbReference type="Pfam" id="PF24681">
    <property type="entry name" value="Kelch_KLHDC2_KLHL20_DRC7"/>
    <property type="match status" value="2"/>
</dbReference>
<feature type="compositionally biased region" description="Low complexity" evidence="3">
    <location>
        <begin position="209"/>
        <end position="219"/>
    </location>
</feature>
<evidence type="ECO:0000313" key="4">
    <source>
        <dbReference type="EMBL" id="EPE10109.1"/>
    </source>
</evidence>
<feature type="compositionally biased region" description="Polar residues" evidence="3">
    <location>
        <begin position="179"/>
        <end position="198"/>
    </location>
</feature>
<dbReference type="OMA" id="WKAVQIP"/>
<feature type="compositionally biased region" description="Low complexity" evidence="3">
    <location>
        <begin position="1"/>
        <end position="22"/>
    </location>
</feature>
<dbReference type="PANTHER" id="PTHR46093">
    <property type="entry name" value="ACYL-COA-BINDING DOMAIN-CONTAINING PROTEIN 5"/>
    <property type="match status" value="1"/>
</dbReference>
<feature type="compositionally biased region" description="Low complexity" evidence="3">
    <location>
        <begin position="158"/>
        <end position="177"/>
    </location>
</feature>
<feature type="compositionally biased region" description="Basic and acidic residues" evidence="3">
    <location>
        <begin position="72"/>
        <end position="83"/>
    </location>
</feature>
<dbReference type="eggNOG" id="KOG0379">
    <property type="taxonomic scope" value="Eukaryota"/>
</dbReference>
<feature type="compositionally biased region" description="Polar residues" evidence="3">
    <location>
        <begin position="220"/>
        <end position="236"/>
    </location>
</feature>
<feature type="compositionally biased region" description="Polar residues" evidence="3">
    <location>
        <begin position="531"/>
        <end position="541"/>
    </location>
</feature>
<dbReference type="Proteomes" id="UP000016923">
    <property type="component" value="Unassembled WGS sequence"/>
</dbReference>
<dbReference type="HOGENOM" id="CLU_019536_3_0_1"/>
<evidence type="ECO:0000256" key="3">
    <source>
        <dbReference type="SAM" id="MobiDB-lite"/>
    </source>
</evidence>
<dbReference type="STRING" id="1262450.S3C9C8"/>
<feature type="region of interest" description="Disordered" evidence="3">
    <location>
        <begin position="507"/>
        <end position="558"/>
    </location>
</feature>
<evidence type="ECO:0000313" key="5">
    <source>
        <dbReference type="Proteomes" id="UP000016923"/>
    </source>
</evidence>
<protein>
    <submittedName>
        <fullName evidence="4">Kelch domain-containing protein</fullName>
    </submittedName>
</protein>
<dbReference type="OrthoDB" id="10251809at2759"/>
<dbReference type="VEuPathDB" id="FungiDB:F503_05204"/>
<dbReference type="InterPro" id="IPR006652">
    <property type="entry name" value="Kelch_1"/>
</dbReference>
<feature type="region of interest" description="Disordered" evidence="3">
    <location>
        <begin position="279"/>
        <end position="325"/>
    </location>
</feature>
<proteinExistence type="predicted"/>
<dbReference type="InterPro" id="IPR015915">
    <property type="entry name" value="Kelch-typ_b-propeller"/>
</dbReference>
<sequence>MADSGRQTPRSSQRSKTSRTQKIQPMASAIEEHASTSNAPPRAASTAPPASASSHAVSSKGSAAASISSTEGQRRRREDRDRSASTTSASSASTSVGGNSSPMPPVRSHTPGHLSSKSHDRKRKPSDLSIRQRSQSSSSLSAAAAASSNTAVPLPPTSNNSSRLTASPSSSHASIVSPPTLNRTTAVPPLTITTSASTPLVRPPPRGGSTSASSTSTATREYSANGSGNVSDSSTIHGLAAQPTAADSAQRRPTAMRSTSAIASKPSVYGGVAGSISAASRSGSSVGAHGSSARETQRNKGGVVAGKKASNKEYSPFPTLPGARAGPDVAPAPSTGMYWSQAPLSGVARSTLRAHTTTPIGTNIFVFGGCDATTCFNDLYVLDGDSFHWSKPHVVGDIPLPLRAMTCTAVGKKLVVFGGGDGPQYYNDVYVLDTTNFRWSKPRFPTDRPRPSPRRAHTACLYRGGIFIFGGGDGKRALNDVWRLDVSDTTKMSWKLINGDPDLSLASGTGIVMPGKAGKSDKATRGESGTEAGNNSDTGSHGTAVPGGLSAKSMPISNMNTLPRSMSASVASSASTAVASSLSSSQLYSYLMNQDPNQPRPRPRGYHTANMVGSKLVIYGGSDGGECFNDIWLYDIETNLWRSVPMSETYRRLSHTATLIGSHLFIVGGHDGHEYQNELLLLNLVTMTWDKRKVYGTRPSGRGYHTAVLFDSRLLVIGGFDGDDVYDDVWMLELAVHSYCSQISQFDILV</sequence>
<feature type="region of interest" description="Disordered" evidence="3">
    <location>
        <begin position="1"/>
        <end position="262"/>
    </location>
</feature>
<name>S3C9C8_OPHP1</name>
<feature type="compositionally biased region" description="Low complexity" evidence="3">
    <location>
        <begin position="84"/>
        <end position="95"/>
    </location>
</feature>
<dbReference type="EMBL" id="KE148146">
    <property type="protein sequence ID" value="EPE10109.1"/>
    <property type="molecule type" value="Genomic_DNA"/>
</dbReference>
<dbReference type="PANTHER" id="PTHR46093:SF18">
    <property type="entry name" value="FIBRONECTIN TYPE-III DOMAIN-CONTAINING PROTEIN"/>
    <property type="match status" value="1"/>
</dbReference>
<gene>
    <name evidence="4" type="ORF">F503_05204</name>
</gene>
<evidence type="ECO:0000256" key="1">
    <source>
        <dbReference type="ARBA" id="ARBA00022441"/>
    </source>
</evidence>
<keyword evidence="2" id="KW-0677">Repeat</keyword>
<dbReference type="SMART" id="SM00612">
    <property type="entry name" value="Kelch"/>
    <property type="match status" value="4"/>
</dbReference>
<feature type="compositionally biased region" description="Low complexity" evidence="3">
    <location>
        <begin position="127"/>
        <end position="148"/>
    </location>
</feature>
<dbReference type="AlphaFoldDB" id="S3C9C8"/>